<keyword evidence="1" id="KW-0812">Transmembrane</keyword>
<proteinExistence type="predicted"/>
<keyword evidence="1" id="KW-1133">Transmembrane helix</keyword>
<feature type="transmembrane region" description="Helical" evidence="1">
    <location>
        <begin position="12"/>
        <end position="29"/>
    </location>
</feature>
<keyword evidence="1" id="KW-0472">Membrane</keyword>
<organism evidence="2 3">
    <name type="scientific">Halobaculum gomorrense</name>
    <dbReference type="NCBI Taxonomy" id="43928"/>
    <lineage>
        <taxon>Archaea</taxon>
        <taxon>Methanobacteriati</taxon>
        <taxon>Methanobacteriota</taxon>
        <taxon>Stenosarchaea group</taxon>
        <taxon>Halobacteria</taxon>
        <taxon>Halobacteriales</taxon>
        <taxon>Haloferacaceae</taxon>
        <taxon>Halobaculum</taxon>
    </lineage>
</organism>
<dbReference type="EMBL" id="FQWV01000002">
    <property type="protein sequence ID" value="SHG73743.1"/>
    <property type="molecule type" value="Genomic_DNA"/>
</dbReference>
<gene>
    <name evidence="2" type="ORF">SAMN05443636_0927</name>
</gene>
<feature type="transmembrane region" description="Helical" evidence="1">
    <location>
        <begin position="41"/>
        <end position="60"/>
    </location>
</feature>
<dbReference type="STRING" id="43928.SAMN05443636_0927"/>
<keyword evidence="3" id="KW-1185">Reference proteome</keyword>
<dbReference type="Proteomes" id="UP000184357">
    <property type="component" value="Unassembled WGS sequence"/>
</dbReference>
<dbReference type="AlphaFoldDB" id="A0A1M5MAL8"/>
<reference evidence="2 3" key="1">
    <citation type="submission" date="2016-11" db="EMBL/GenBank/DDBJ databases">
        <authorList>
            <person name="Jaros S."/>
            <person name="Januszkiewicz K."/>
            <person name="Wedrychowicz H."/>
        </authorList>
    </citation>
    <scope>NUCLEOTIDE SEQUENCE [LARGE SCALE GENOMIC DNA]</scope>
    <source>
        <strain evidence="2 3">DSM 9297</strain>
    </source>
</reference>
<protein>
    <submittedName>
        <fullName evidence="2">Uncharacterized protein</fullName>
    </submittedName>
</protein>
<evidence type="ECO:0000256" key="1">
    <source>
        <dbReference type="SAM" id="Phobius"/>
    </source>
</evidence>
<name>A0A1M5MAL8_9EURY</name>
<dbReference type="OrthoDB" id="382611at2157"/>
<accession>A0A1M5MAL8</accession>
<dbReference type="RefSeq" id="WP_073307227.1">
    <property type="nucleotide sequence ID" value="NZ_FQWV01000002.1"/>
</dbReference>
<sequence>MASTLLNTVYSLLVLVVALGGLAVVLRASGADPEGTTRMELTVVAVALFVIGLVASTLGYL</sequence>
<evidence type="ECO:0000313" key="2">
    <source>
        <dbReference type="EMBL" id="SHG73743.1"/>
    </source>
</evidence>
<evidence type="ECO:0000313" key="3">
    <source>
        <dbReference type="Proteomes" id="UP000184357"/>
    </source>
</evidence>